<feature type="region of interest" description="Disordered" evidence="13">
    <location>
        <begin position="107"/>
        <end position="133"/>
    </location>
</feature>
<feature type="domain" description="C2H2-type" evidence="14">
    <location>
        <begin position="360"/>
        <end position="387"/>
    </location>
</feature>
<keyword evidence="4" id="KW-0479">Metal-binding</keyword>
<dbReference type="Proteomes" id="UP001066276">
    <property type="component" value="Chromosome 5"/>
</dbReference>
<dbReference type="SUPFAM" id="SSF57667">
    <property type="entry name" value="beta-beta-alpha zinc fingers"/>
    <property type="match status" value="4"/>
</dbReference>
<feature type="domain" description="KRAB" evidence="15">
    <location>
        <begin position="11"/>
        <end position="82"/>
    </location>
</feature>
<dbReference type="FunFam" id="3.30.160.60:FF:002343">
    <property type="entry name" value="Zinc finger protein 33A"/>
    <property type="match status" value="1"/>
</dbReference>
<accession>A0AAV7S1S2</accession>
<evidence type="ECO:0000256" key="2">
    <source>
        <dbReference type="ARBA" id="ARBA00004123"/>
    </source>
</evidence>
<feature type="domain" description="C2H2-type" evidence="14">
    <location>
        <begin position="410"/>
        <end position="437"/>
    </location>
</feature>
<keyword evidence="10" id="KW-0804">Transcription</keyword>
<dbReference type="PROSITE" id="PS50806">
    <property type="entry name" value="KRAB_RELATED"/>
    <property type="match status" value="1"/>
</dbReference>
<dbReference type="InterPro" id="IPR036051">
    <property type="entry name" value="KRAB_dom_sf"/>
</dbReference>
<dbReference type="SMART" id="SM00355">
    <property type="entry name" value="ZnF_C2H2"/>
    <property type="match status" value="6"/>
</dbReference>
<dbReference type="InterPro" id="IPR036236">
    <property type="entry name" value="Znf_C2H2_sf"/>
</dbReference>
<evidence type="ECO:0000256" key="6">
    <source>
        <dbReference type="ARBA" id="ARBA00022771"/>
    </source>
</evidence>
<keyword evidence="6 12" id="KW-0863">Zinc-finger</keyword>
<dbReference type="GO" id="GO:0000978">
    <property type="term" value="F:RNA polymerase II cis-regulatory region sequence-specific DNA binding"/>
    <property type="evidence" value="ECO:0007669"/>
    <property type="project" value="TreeGrafter"/>
</dbReference>
<comment type="subcellular location">
    <subcellularLocation>
        <location evidence="2">Nucleus</location>
    </subcellularLocation>
</comment>
<evidence type="ECO:0000259" key="16">
    <source>
        <dbReference type="PROSITE" id="PS50806"/>
    </source>
</evidence>
<dbReference type="EMBL" id="JANPWB010000009">
    <property type="protein sequence ID" value="KAJ1158976.1"/>
    <property type="molecule type" value="Genomic_DNA"/>
</dbReference>
<dbReference type="FunFam" id="3.30.160.60:FF:001270">
    <property type="entry name" value="zinc finger protein 583 isoform X1"/>
    <property type="match status" value="1"/>
</dbReference>
<evidence type="ECO:0000256" key="5">
    <source>
        <dbReference type="ARBA" id="ARBA00022737"/>
    </source>
</evidence>
<dbReference type="PROSITE" id="PS50805">
    <property type="entry name" value="KRAB"/>
    <property type="match status" value="1"/>
</dbReference>
<keyword evidence="5" id="KW-0677">Repeat</keyword>
<dbReference type="PANTHER" id="PTHR23235:SF142">
    <property type="entry name" value="ZINC FINGER PROTEIN 384"/>
    <property type="match status" value="1"/>
</dbReference>
<feature type="domain" description="KRAB-related" evidence="16">
    <location>
        <begin position="8"/>
        <end position="72"/>
    </location>
</feature>
<dbReference type="PROSITE" id="PS50157">
    <property type="entry name" value="ZINC_FINGER_C2H2_2"/>
    <property type="match status" value="6"/>
</dbReference>
<dbReference type="FunFam" id="3.30.160.60:FF:001576">
    <property type="entry name" value="HKR1, GLI-Kruppel zinc finger family member"/>
    <property type="match status" value="1"/>
</dbReference>
<protein>
    <submittedName>
        <fullName evidence="17">Uncharacterized protein</fullName>
    </submittedName>
</protein>
<evidence type="ECO:0000259" key="15">
    <source>
        <dbReference type="PROSITE" id="PS50805"/>
    </source>
</evidence>
<feature type="domain" description="C2H2-type" evidence="14">
    <location>
        <begin position="522"/>
        <end position="549"/>
    </location>
</feature>
<dbReference type="FunFam" id="3.30.160.60:FF:000290">
    <property type="entry name" value="Zinc finger protein 697 isoform X1"/>
    <property type="match status" value="1"/>
</dbReference>
<dbReference type="InterPro" id="IPR013087">
    <property type="entry name" value="Znf_C2H2_type"/>
</dbReference>
<evidence type="ECO:0000256" key="1">
    <source>
        <dbReference type="ARBA" id="ARBA00003767"/>
    </source>
</evidence>
<dbReference type="FunFam" id="3.30.160.60:FF:000566">
    <property type="entry name" value="zinc finger protein 133 isoform X2"/>
    <property type="match status" value="1"/>
</dbReference>
<reference evidence="17" key="1">
    <citation type="journal article" date="2022" name="bioRxiv">
        <title>Sequencing and chromosome-scale assembly of the giantPleurodeles waltlgenome.</title>
        <authorList>
            <person name="Brown T."/>
            <person name="Elewa A."/>
            <person name="Iarovenko S."/>
            <person name="Subramanian E."/>
            <person name="Araus A.J."/>
            <person name="Petzold A."/>
            <person name="Susuki M."/>
            <person name="Suzuki K.-i.T."/>
            <person name="Hayashi T."/>
            <person name="Toyoda A."/>
            <person name="Oliveira C."/>
            <person name="Osipova E."/>
            <person name="Leigh N.D."/>
            <person name="Simon A."/>
            <person name="Yun M.H."/>
        </authorList>
    </citation>
    <scope>NUCLEOTIDE SEQUENCE</scope>
    <source>
        <strain evidence="17">20211129_DDA</strain>
        <tissue evidence="17">Liver</tissue>
    </source>
</reference>
<dbReference type="CDD" id="cd07765">
    <property type="entry name" value="KRAB_A-box"/>
    <property type="match status" value="1"/>
</dbReference>
<dbReference type="FunFam" id="3.30.160.60:FF:000198">
    <property type="entry name" value="zinc finger protein 10 isoform X1"/>
    <property type="match status" value="1"/>
</dbReference>
<dbReference type="SMART" id="SM00349">
    <property type="entry name" value="KRAB"/>
    <property type="match status" value="1"/>
</dbReference>
<dbReference type="GO" id="GO:0008270">
    <property type="term" value="F:zinc ion binding"/>
    <property type="evidence" value="ECO:0007669"/>
    <property type="project" value="UniProtKB-KW"/>
</dbReference>
<dbReference type="Gene3D" id="6.10.140.140">
    <property type="match status" value="1"/>
</dbReference>
<keyword evidence="11" id="KW-0539">Nucleus</keyword>
<organism evidence="17 18">
    <name type="scientific">Pleurodeles waltl</name>
    <name type="common">Iberian ribbed newt</name>
    <dbReference type="NCBI Taxonomy" id="8319"/>
    <lineage>
        <taxon>Eukaryota</taxon>
        <taxon>Metazoa</taxon>
        <taxon>Chordata</taxon>
        <taxon>Craniata</taxon>
        <taxon>Vertebrata</taxon>
        <taxon>Euteleostomi</taxon>
        <taxon>Amphibia</taxon>
        <taxon>Batrachia</taxon>
        <taxon>Caudata</taxon>
        <taxon>Salamandroidea</taxon>
        <taxon>Salamandridae</taxon>
        <taxon>Pleurodelinae</taxon>
        <taxon>Pleurodeles</taxon>
    </lineage>
</organism>
<comment type="caution">
    <text evidence="17">The sequence shown here is derived from an EMBL/GenBank/DDBJ whole genome shotgun (WGS) entry which is preliminary data.</text>
</comment>
<evidence type="ECO:0000256" key="4">
    <source>
        <dbReference type="ARBA" id="ARBA00022723"/>
    </source>
</evidence>
<dbReference type="GO" id="GO:0005634">
    <property type="term" value="C:nucleus"/>
    <property type="evidence" value="ECO:0007669"/>
    <property type="project" value="UniProtKB-SubCell"/>
</dbReference>
<proteinExistence type="inferred from homology"/>
<dbReference type="AlphaFoldDB" id="A0AAV7S1S2"/>
<feature type="domain" description="C2H2-type" evidence="14">
    <location>
        <begin position="494"/>
        <end position="521"/>
    </location>
</feature>
<keyword evidence="18" id="KW-1185">Reference proteome</keyword>
<sequence length="570" mass="65844">MCEQVSARVSIAFNDVAAYFSEEEWSRLEDWEKELYRSVMKEIHGALISLGYAIVNPDILLRIKQAGEPGGKDQQSSDEVEIVKSLSAGSAVFNPEVSLWIKEVEESGPVPPHQQPKPQSKQTTSPPPADHPFIKPDILLRIQQIEEPVIPEHWIFQDPASSPAPCFPVYQSVFPTDIKNEGLLCDSEERAGTKQSEIDFGSINIVTVTDPEDYAESTSQLEASLGEVEEVIPVCFDDEDETYQQPQRPMREKRCPPRYLMDGSFECEYRSDQGSITRGAAASPEEFVERPTVHETSFRETIEIIPSCFEDLYKQPRGPMKRKSYPSEYIVDKPYECTFDFNELTNPHFEQTVRNSQRVFHCPICGKSFRERDNVLKHQRIHTSEELRKVFMTPRFSNSAQTHIVKETRYRCNQCEKCFSKSSRLRVHQRIHTGERPYQCKECKKRFIKDSHLKVHLRIHTGERPYQCRVCGKGFSKSYNLKVHVRVHTGERPYTCLECGRSFSVNSSLLAHQRTHTGEKPFICFECGRGFRQKSSLIDHQKTHRRNNKVQNQWEQHVQLLTFSTDDETD</sequence>
<dbReference type="InterPro" id="IPR001909">
    <property type="entry name" value="KRAB"/>
</dbReference>
<evidence type="ECO:0000313" key="18">
    <source>
        <dbReference type="Proteomes" id="UP001066276"/>
    </source>
</evidence>
<evidence type="ECO:0000256" key="7">
    <source>
        <dbReference type="ARBA" id="ARBA00022833"/>
    </source>
</evidence>
<dbReference type="PANTHER" id="PTHR23235">
    <property type="entry name" value="KRUEPPEL-LIKE TRANSCRIPTION FACTOR"/>
    <property type="match status" value="1"/>
</dbReference>
<dbReference type="GO" id="GO:0045892">
    <property type="term" value="P:negative regulation of DNA-templated transcription"/>
    <property type="evidence" value="ECO:0007669"/>
    <property type="project" value="UniProtKB-ARBA"/>
</dbReference>
<feature type="domain" description="C2H2-type" evidence="14">
    <location>
        <begin position="438"/>
        <end position="465"/>
    </location>
</feature>
<evidence type="ECO:0000256" key="9">
    <source>
        <dbReference type="ARBA" id="ARBA00023125"/>
    </source>
</evidence>
<evidence type="ECO:0000256" key="11">
    <source>
        <dbReference type="ARBA" id="ARBA00023242"/>
    </source>
</evidence>
<name>A0AAV7S1S2_PLEWA</name>
<evidence type="ECO:0000259" key="14">
    <source>
        <dbReference type="PROSITE" id="PS50157"/>
    </source>
</evidence>
<feature type="domain" description="C2H2-type" evidence="14">
    <location>
        <begin position="466"/>
        <end position="493"/>
    </location>
</feature>
<dbReference type="PROSITE" id="PS00028">
    <property type="entry name" value="ZINC_FINGER_C2H2_1"/>
    <property type="match status" value="6"/>
</dbReference>
<evidence type="ECO:0000256" key="3">
    <source>
        <dbReference type="ARBA" id="ARBA00006991"/>
    </source>
</evidence>
<comment type="function">
    <text evidence="1">May be involved in transcriptional regulation.</text>
</comment>
<dbReference type="GO" id="GO:0000981">
    <property type="term" value="F:DNA-binding transcription factor activity, RNA polymerase II-specific"/>
    <property type="evidence" value="ECO:0007669"/>
    <property type="project" value="TreeGrafter"/>
</dbReference>
<evidence type="ECO:0000256" key="10">
    <source>
        <dbReference type="ARBA" id="ARBA00023163"/>
    </source>
</evidence>
<comment type="similarity">
    <text evidence="3">Belongs to the krueppel C2H2-type zinc-finger protein family.</text>
</comment>
<dbReference type="Pfam" id="PF00096">
    <property type="entry name" value="zf-C2H2"/>
    <property type="match status" value="6"/>
</dbReference>
<dbReference type="InterPro" id="IPR003655">
    <property type="entry name" value="aKRAB"/>
</dbReference>
<keyword evidence="9" id="KW-0238">DNA-binding</keyword>
<evidence type="ECO:0000313" key="17">
    <source>
        <dbReference type="EMBL" id="KAJ1158976.1"/>
    </source>
</evidence>
<dbReference type="SUPFAM" id="SSF109640">
    <property type="entry name" value="KRAB domain (Kruppel-associated box)"/>
    <property type="match status" value="1"/>
</dbReference>
<evidence type="ECO:0000256" key="12">
    <source>
        <dbReference type="PROSITE-ProRule" id="PRU00042"/>
    </source>
</evidence>
<keyword evidence="7" id="KW-0862">Zinc</keyword>
<keyword evidence="8" id="KW-0805">Transcription regulation</keyword>
<dbReference type="Gene3D" id="3.30.160.60">
    <property type="entry name" value="Classic Zinc Finger"/>
    <property type="match status" value="6"/>
</dbReference>
<dbReference type="Pfam" id="PF01352">
    <property type="entry name" value="KRAB"/>
    <property type="match status" value="1"/>
</dbReference>
<evidence type="ECO:0000256" key="8">
    <source>
        <dbReference type="ARBA" id="ARBA00023015"/>
    </source>
</evidence>
<gene>
    <name evidence="17" type="ORF">NDU88_011648</name>
</gene>
<evidence type="ECO:0000256" key="13">
    <source>
        <dbReference type="SAM" id="MobiDB-lite"/>
    </source>
</evidence>